<dbReference type="InterPro" id="IPR017853">
    <property type="entry name" value="GH"/>
</dbReference>
<dbReference type="InterPro" id="IPR045857">
    <property type="entry name" value="O16G_dom_2"/>
</dbReference>
<dbReference type="SUPFAM" id="SSF51011">
    <property type="entry name" value="Glycosyl hydrolase domain"/>
    <property type="match status" value="1"/>
</dbReference>
<evidence type="ECO:0000259" key="3">
    <source>
        <dbReference type="SMART" id="SM00642"/>
    </source>
</evidence>
<evidence type="ECO:0000313" key="4">
    <source>
        <dbReference type="EMBL" id="PWW05667.1"/>
    </source>
</evidence>
<dbReference type="EMBL" id="QGTQ01000004">
    <property type="protein sequence ID" value="PWW05667.1"/>
    <property type="molecule type" value="Genomic_DNA"/>
</dbReference>
<dbReference type="PANTHER" id="PTHR10357">
    <property type="entry name" value="ALPHA-AMYLASE FAMILY MEMBER"/>
    <property type="match status" value="1"/>
</dbReference>
<evidence type="ECO:0000256" key="1">
    <source>
        <dbReference type="ARBA" id="ARBA00022801"/>
    </source>
</evidence>
<dbReference type="Gene3D" id="2.60.40.10">
    <property type="entry name" value="Immunoglobulins"/>
    <property type="match status" value="1"/>
</dbReference>
<dbReference type="InterPro" id="IPR014756">
    <property type="entry name" value="Ig_E-set"/>
</dbReference>
<gene>
    <name evidence="4" type="ORF">DFQ01_104228</name>
</gene>
<dbReference type="GO" id="GO:0004553">
    <property type="term" value="F:hydrolase activity, hydrolyzing O-glycosyl compounds"/>
    <property type="evidence" value="ECO:0007669"/>
    <property type="project" value="InterPro"/>
</dbReference>
<dbReference type="SUPFAM" id="SSF51445">
    <property type="entry name" value="(Trans)glycosidases"/>
    <property type="match status" value="1"/>
</dbReference>
<comment type="caution">
    <text evidence="4">The sequence shown here is derived from an EMBL/GenBank/DDBJ whole genome shotgun (WGS) entry which is preliminary data.</text>
</comment>
<evidence type="ECO:0000313" key="5">
    <source>
        <dbReference type="Proteomes" id="UP000246635"/>
    </source>
</evidence>
<dbReference type="CDD" id="cd11338">
    <property type="entry name" value="AmyAc_CMD"/>
    <property type="match status" value="1"/>
</dbReference>
<dbReference type="OrthoDB" id="9805159at2"/>
<dbReference type="Pfam" id="PF00128">
    <property type="entry name" value="Alpha-amylase"/>
    <property type="match status" value="1"/>
</dbReference>
<dbReference type="Gene3D" id="3.20.20.80">
    <property type="entry name" value="Glycosidases"/>
    <property type="match status" value="1"/>
</dbReference>
<dbReference type="CDD" id="cd02857">
    <property type="entry name" value="E_set_CDase_PDE_N"/>
    <property type="match status" value="1"/>
</dbReference>
<dbReference type="InterPro" id="IPR004185">
    <property type="entry name" value="Glyco_hydro_13_lg-like_dom"/>
</dbReference>
<keyword evidence="1" id="KW-0378">Hydrolase</keyword>
<proteinExistence type="predicted"/>
<name>A0A2V2YW51_9BACL</name>
<dbReference type="Gene3D" id="2.60.40.1180">
    <property type="entry name" value="Golgi alpha-mannosidase II"/>
    <property type="match status" value="1"/>
</dbReference>
<dbReference type="RefSeq" id="WP_110043499.1">
    <property type="nucleotide sequence ID" value="NZ_CP054612.1"/>
</dbReference>
<reference evidence="4 5" key="1">
    <citation type="submission" date="2018-05" db="EMBL/GenBank/DDBJ databases">
        <title>Genomic Encyclopedia of Type Strains, Phase III (KMG-III): the genomes of soil and plant-associated and newly described type strains.</title>
        <authorList>
            <person name="Whitman W."/>
        </authorList>
    </citation>
    <scope>NUCLEOTIDE SEQUENCE [LARGE SCALE GENOMIC DNA]</scope>
    <source>
        <strain evidence="4 5">CECT 5696</strain>
    </source>
</reference>
<dbReference type="InterPro" id="IPR006047">
    <property type="entry name" value="GH13_cat_dom"/>
</dbReference>
<dbReference type="InterPro" id="IPR013783">
    <property type="entry name" value="Ig-like_fold"/>
</dbReference>
<dbReference type="SMART" id="SM00642">
    <property type="entry name" value="Aamy"/>
    <property type="match status" value="1"/>
</dbReference>
<dbReference type="AlphaFoldDB" id="A0A2V2YW51"/>
<dbReference type="Proteomes" id="UP000246635">
    <property type="component" value="Unassembled WGS sequence"/>
</dbReference>
<feature type="domain" description="Glycosyl hydrolase family 13 catalytic" evidence="3">
    <location>
        <begin position="133"/>
        <end position="503"/>
    </location>
</feature>
<keyword evidence="2 4" id="KW-0326">Glycosidase</keyword>
<protein>
    <submittedName>
        <fullName evidence="4">Glycosidase</fullName>
    </submittedName>
</protein>
<dbReference type="Pfam" id="PF02903">
    <property type="entry name" value="Alpha-amylase_N"/>
    <property type="match status" value="1"/>
</dbReference>
<dbReference type="Gene3D" id="3.90.400.10">
    <property type="entry name" value="Oligo-1,6-glucosidase, Domain 2"/>
    <property type="match status" value="1"/>
</dbReference>
<dbReference type="SUPFAM" id="SSF81296">
    <property type="entry name" value="E set domains"/>
    <property type="match status" value="1"/>
</dbReference>
<dbReference type="GO" id="GO:0005975">
    <property type="term" value="P:carbohydrate metabolic process"/>
    <property type="evidence" value="ECO:0007669"/>
    <property type="project" value="InterPro"/>
</dbReference>
<sequence>MPSSIHHVCEPPYAYALDEYRLNVRLKVRRRGAATCQALYADRYDSPGTELPILMERVGSDRHSDYYEAILPALKRKVRYLFLVQMNDGDSYWVGERGTFAQRELAGSFQFPYVCREEIPRVPDWAHEAVFYQIFPDRFHNGDSNINPGDVQPWDAVEKPTPLSRYGGDLQGVIDRLDYLVELGVNAVYLNPIFVSPSNHKYDTTDYYTIDAAFGDLDTFKQLVKQAHERGIRVVLDAVFNHSGDQLFAFQDVMEKGEQSSYRDWYYIDAYPVVQEPVPNYETFGNGIATMPKLNTSNREVTQYLLDVAEYWIREAGIDGWRLDVANEVDRRFWQLLRERVKGIDDQQLLVGEFMHDASPWLHGDQFDGVMNYLFREAALDFFARQNIGAETFTELLTSLQMRYTDQAYSAMMQLLGSHDTERFLTACLNGGRGWNSQETALARMRLAVCLQMTMPGMPVVYYGDEVGMEGRNDPDCRRPMIWDEEKRDAATYELFQSMIALRKKYVSLTRGTMRFVFADEATNAFGFLRQTDSEVAYVIINNGTHPYAVPAPPLKDRLHACAMIDGLTGDRYTLTACGQWESADGAVPTAVPFGCVVLIAGIDR</sequence>
<dbReference type="PANTHER" id="PTHR10357:SF210">
    <property type="entry name" value="MALTODEXTRIN GLUCOSIDASE"/>
    <property type="match status" value="1"/>
</dbReference>
<evidence type="ECO:0000256" key="2">
    <source>
        <dbReference type="ARBA" id="ARBA00023295"/>
    </source>
</evidence>
<accession>A0A2V2YW51</accession>
<organism evidence="4 5">
    <name type="scientific">Paenibacillus cellulosilyticus</name>
    <dbReference type="NCBI Taxonomy" id="375489"/>
    <lineage>
        <taxon>Bacteria</taxon>
        <taxon>Bacillati</taxon>
        <taxon>Bacillota</taxon>
        <taxon>Bacilli</taxon>
        <taxon>Bacillales</taxon>
        <taxon>Paenibacillaceae</taxon>
        <taxon>Paenibacillus</taxon>
    </lineage>
</organism>
<dbReference type="InterPro" id="IPR013780">
    <property type="entry name" value="Glyco_hydro_b"/>
</dbReference>
<keyword evidence="5" id="KW-1185">Reference proteome</keyword>